<evidence type="ECO:0008006" key="3">
    <source>
        <dbReference type="Google" id="ProtNLM"/>
    </source>
</evidence>
<dbReference type="EMBL" id="JAHRIP010067030">
    <property type="protein sequence ID" value="MEQ2307254.1"/>
    <property type="molecule type" value="Genomic_DNA"/>
</dbReference>
<dbReference type="Proteomes" id="UP001469553">
    <property type="component" value="Unassembled WGS sequence"/>
</dbReference>
<proteinExistence type="predicted"/>
<reference evidence="1 2" key="1">
    <citation type="submission" date="2021-06" db="EMBL/GenBank/DDBJ databases">
        <authorList>
            <person name="Palmer J.M."/>
        </authorList>
    </citation>
    <scope>NUCLEOTIDE SEQUENCE [LARGE SCALE GENOMIC DNA]</scope>
    <source>
        <strain evidence="1 2">AS_MEX2019</strain>
        <tissue evidence="1">Muscle</tissue>
    </source>
</reference>
<evidence type="ECO:0000313" key="1">
    <source>
        <dbReference type="EMBL" id="MEQ2307254.1"/>
    </source>
</evidence>
<evidence type="ECO:0000313" key="2">
    <source>
        <dbReference type="Proteomes" id="UP001469553"/>
    </source>
</evidence>
<name>A0ABV0ZLZ9_9TELE</name>
<keyword evidence="2" id="KW-1185">Reference proteome</keyword>
<comment type="caution">
    <text evidence="1">The sequence shown here is derived from an EMBL/GenBank/DDBJ whole genome shotgun (WGS) entry which is preliminary data.</text>
</comment>
<protein>
    <recommendedName>
        <fullName evidence="3">Secreted protein</fullName>
    </recommendedName>
</protein>
<sequence length="102" mass="11127">MAQSRHGVHICVCWVGVSPPAKLVLSSWVWSFQACQPKSSSLSVQRFNSETTPPHPNATVGWAGSQKTAESLRVLLGSQKQSWILMQALGHARKYCAGLHSL</sequence>
<gene>
    <name evidence="1" type="ORF">AMECASPLE_016448</name>
</gene>
<organism evidence="1 2">
    <name type="scientific">Ameca splendens</name>
    <dbReference type="NCBI Taxonomy" id="208324"/>
    <lineage>
        <taxon>Eukaryota</taxon>
        <taxon>Metazoa</taxon>
        <taxon>Chordata</taxon>
        <taxon>Craniata</taxon>
        <taxon>Vertebrata</taxon>
        <taxon>Euteleostomi</taxon>
        <taxon>Actinopterygii</taxon>
        <taxon>Neopterygii</taxon>
        <taxon>Teleostei</taxon>
        <taxon>Neoteleostei</taxon>
        <taxon>Acanthomorphata</taxon>
        <taxon>Ovalentaria</taxon>
        <taxon>Atherinomorphae</taxon>
        <taxon>Cyprinodontiformes</taxon>
        <taxon>Goodeidae</taxon>
        <taxon>Ameca</taxon>
    </lineage>
</organism>
<accession>A0ABV0ZLZ9</accession>
<dbReference type="PROSITE" id="PS51257">
    <property type="entry name" value="PROKAR_LIPOPROTEIN"/>
    <property type="match status" value="1"/>
</dbReference>